<dbReference type="AlphaFoldDB" id="A0A2U3Q6A7"/>
<dbReference type="SUPFAM" id="SSF53850">
    <property type="entry name" value="Periplasmic binding protein-like II"/>
    <property type="match status" value="1"/>
</dbReference>
<evidence type="ECO:0000313" key="7">
    <source>
        <dbReference type="Proteomes" id="UP000246085"/>
    </source>
</evidence>
<comment type="subcellular location">
    <subcellularLocation>
        <location evidence="1">Periplasm</location>
    </subcellularLocation>
</comment>
<gene>
    <name evidence="6" type="ORF">BRAD3257_6040</name>
    <name evidence="5" type="ORF">JWS04_05940</name>
</gene>
<dbReference type="KEGG" id="bvz:BRAD3257_6040"/>
<feature type="signal peptide" evidence="4">
    <location>
        <begin position="1"/>
        <end position="23"/>
    </location>
</feature>
<dbReference type="Proteomes" id="UP000669317">
    <property type="component" value="Unassembled WGS sequence"/>
</dbReference>
<name>A0A2U3Q6A7_9BRAD</name>
<dbReference type="Pfam" id="PF13379">
    <property type="entry name" value="NMT1_2"/>
    <property type="match status" value="1"/>
</dbReference>
<keyword evidence="3 4" id="KW-0732">Signal</keyword>
<dbReference type="Proteomes" id="UP000246085">
    <property type="component" value="Chromosome BRAD3257"/>
</dbReference>
<reference evidence="5 8" key="2">
    <citation type="submission" date="2021-03" db="EMBL/GenBank/DDBJ databases">
        <title>Genome Sequence of Bradyrhizobium vignae strain ISRA400.</title>
        <authorList>
            <person name="Tisa L.S."/>
            <person name="Svistoonoff S."/>
            <person name="Hocher V."/>
            <person name="Fall S."/>
            <person name="Zaiya A."/>
            <person name="Naing D."/>
            <person name="Niang N."/>
            <person name="Diouf A."/>
            <person name="Dasylva M.C."/>
            <person name="Toure O."/>
            <person name="Gueye M."/>
            <person name="Gully D."/>
            <person name="Tisseyre P."/>
            <person name="Simpson S."/>
            <person name="Morris K."/>
            <person name="Thomas W.K."/>
        </authorList>
    </citation>
    <scope>NUCLEOTIDE SEQUENCE [LARGE SCALE GENOMIC DNA]</scope>
    <source>
        <strain evidence="5 8">ISRA400</strain>
    </source>
</reference>
<evidence type="ECO:0000256" key="4">
    <source>
        <dbReference type="SAM" id="SignalP"/>
    </source>
</evidence>
<feature type="chain" id="PRO_5015638432" evidence="4">
    <location>
        <begin position="24"/>
        <end position="340"/>
    </location>
</feature>
<dbReference type="EMBL" id="JAGIKT010000008">
    <property type="protein sequence ID" value="MBP0110637.1"/>
    <property type="molecule type" value="Genomic_DNA"/>
</dbReference>
<accession>A0A2U3Q6A7</accession>
<sequence length="340" mass="36505">MRVLTRLMFGIAFAGLAIASAHAAEPEKTKLKIAVGSQILNYMPLELGVKLGNFRQEGVDVTVENFQAGGSKALQALIGGSVDGTVGFYDHTIQMQAQGKEISCVFLLNDTPGVLIGVRSDLADKVKTGADLKGLKLGITAPGSSTDTMARYYIKKAGLGPRDVNIIAVGSGAPGMVALEAKNIDALVYFDPIATMLARKKAAVPLFDARTHEGSKQAFGGTYPTACLYLQQSFIDKNPETVQRLVNALLKTHRWINSVPTEQLVEAIPAGYKTDNTEISMEILKASKDLFSQTGLMDPESAKVPLAVLSDYDPKIAAAKIDLTKTFTNKFVERAARQLK</sequence>
<evidence type="ECO:0000256" key="2">
    <source>
        <dbReference type="ARBA" id="ARBA00010742"/>
    </source>
</evidence>
<dbReference type="PANTHER" id="PTHR30024:SF47">
    <property type="entry name" value="TAURINE-BINDING PERIPLASMIC PROTEIN"/>
    <property type="match status" value="1"/>
</dbReference>
<evidence type="ECO:0000313" key="6">
    <source>
        <dbReference type="EMBL" id="SPP96965.1"/>
    </source>
</evidence>
<dbReference type="Gene3D" id="3.40.190.10">
    <property type="entry name" value="Periplasmic binding protein-like II"/>
    <property type="match status" value="2"/>
</dbReference>
<reference evidence="6 7" key="1">
    <citation type="submission" date="2018-03" db="EMBL/GenBank/DDBJ databases">
        <authorList>
            <person name="Gully D."/>
        </authorList>
    </citation>
    <scope>NUCLEOTIDE SEQUENCE [LARGE SCALE GENOMIC DNA]</scope>
    <source>
        <strain evidence="6">ORS3257</strain>
    </source>
</reference>
<evidence type="ECO:0000313" key="5">
    <source>
        <dbReference type="EMBL" id="MBP0110637.1"/>
    </source>
</evidence>
<keyword evidence="8" id="KW-1185">Reference proteome</keyword>
<evidence type="ECO:0000313" key="8">
    <source>
        <dbReference type="Proteomes" id="UP000669317"/>
    </source>
</evidence>
<dbReference type="RefSeq" id="WP_122404481.1">
    <property type="nucleotide sequence ID" value="NZ_JAGIKT010000008.1"/>
</dbReference>
<dbReference type="GO" id="GO:0042918">
    <property type="term" value="P:alkanesulfonate transmembrane transport"/>
    <property type="evidence" value="ECO:0007669"/>
    <property type="project" value="TreeGrafter"/>
</dbReference>
<evidence type="ECO:0000256" key="3">
    <source>
        <dbReference type="ARBA" id="ARBA00022729"/>
    </source>
</evidence>
<dbReference type="EMBL" id="LS398110">
    <property type="protein sequence ID" value="SPP96965.1"/>
    <property type="molecule type" value="Genomic_DNA"/>
</dbReference>
<evidence type="ECO:0000256" key="1">
    <source>
        <dbReference type="ARBA" id="ARBA00004418"/>
    </source>
</evidence>
<proteinExistence type="inferred from homology"/>
<comment type="similarity">
    <text evidence="2">Belongs to the bacterial solute-binding protein SsuA/TauA family.</text>
</comment>
<dbReference type="GO" id="GO:0042597">
    <property type="term" value="C:periplasmic space"/>
    <property type="evidence" value="ECO:0007669"/>
    <property type="project" value="UniProtKB-SubCell"/>
</dbReference>
<organism evidence="6 7">
    <name type="scientific">Bradyrhizobium vignae</name>
    <dbReference type="NCBI Taxonomy" id="1549949"/>
    <lineage>
        <taxon>Bacteria</taxon>
        <taxon>Pseudomonadati</taxon>
        <taxon>Pseudomonadota</taxon>
        <taxon>Alphaproteobacteria</taxon>
        <taxon>Hyphomicrobiales</taxon>
        <taxon>Nitrobacteraceae</taxon>
        <taxon>Bradyrhizobium</taxon>
    </lineage>
</organism>
<dbReference type="PANTHER" id="PTHR30024">
    <property type="entry name" value="ALIPHATIC SULFONATES-BINDING PROTEIN-RELATED"/>
    <property type="match status" value="1"/>
</dbReference>
<protein>
    <submittedName>
        <fullName evidence="5">ABC transporter substrate-binding protein</fullName>
    </submittedName>
    <submittedName>
        <fullName evidence="6">ABC transporter, periplasmic substrate-binding protein</fullName>
    </submittedName>
</protein>